<dbReference type="Gene3D" id="3.30.70.1280">
    <property type="entry name" value="SP0830-like domains"/>
    <property type="match status" value="1"/>
</dbReference>
<dbReference type="PANTHER" id="PTHR36439">
    <property type="entry name" value="BLL4334 PROTEIN"/>
    <property type="match status" value="1"/>
</dbReference>
<dbReference type="SUPFAM" id="SSF160379">
    <property type="entry name" value="SP0830-like"/>
    <property type="match status" value="1"/>
</dbReference>
<dbReference type="RefSeq" id="WP_214537765.1">
    <property type="nucleotide sequence ID" value="NZ_JAHFVK010000003.1"/>
</dbReference>
<accession>A0ABS5W9C2</accession>
<keyword evidence="2" id="KW-1185">Reference proteome</keyword>
<dbReference type="InterPro" id="IPR012545">
    <property type="entry name" value="DUF1697"/>
</dbReference>
<evidence type="ECO:0000313" key="2">
    <source>
        <dbReference type="Proteomes" id="UP000811255"/>
    </source>
</evidence>
<evidence type="ECO:0000313" key="1">
    <source>
        <dbReference type="EMBL" id="MBT2135913.1"/>
    </source>
</evidence>
<dbReference type="PIRSF" id="PIRSF008502">
    <property type="entry name" value="UCP008502"/>
    <property type="match status" value="1"/>
</dbReference>
<dbReference type="Proteomes" id="UP000811255">
    <property type="component" value="Unassembled WGS sequence"/>
</dbReference>
<protein>
    <submittedName>
        <fullName evidence="1">DUF1697 domain-containing protein</fullName>
    </submittedName>
</protein>
<sequence>MARYVALLGSINVGGNRLLMADLREALEREDFEDVETVVASGNVLFSHDERPSRALAEKIAYIIRDRFDIDTFAAVRSKDELQAAIIDNPFVKDGAPNFVHTIFLAEPLDKEAFHAFASRYEGPERLAAGVMEFYVDFREGVGRSMLDPAMKKAKVIKSRATARNVRSLQRILDKMDN</sequence>
<gene>
    <name evidence="1" type="ORF">KK137_16370</name>
</gene>
<dbReference type="PANTHER" id="PTHR36439:SF1">
    <property type="entry name" value="DUF1697 DOMAIN-CONTAINING PROTEIN"/>
    <property type="match status" value="1"/>
</dbReference>
<name>A0ABS5W9C2_9SPHN</name>
<reference evidence="1 2" key="1">
    <citation type="submission" date="2021-05" db="EMBL/GenBank/DDBJ databases">
        <title>Croceibacterium sp. LX-88 genome sequence.</title>
        <authorList>
            <person name="Luo X."/>
        </authorList>
    </citation>
    <scope>NUCLEOTIDE SEQUENCE [LARGE SCALE GENOMIC DNA]</scope>
    <source>
        <strain evidence="1 2">LX-88</strain>
    </source>
</reference>
<comment type="caution">
    <text evidence="1">The sequence shown here is derived from an EMBL/GenBank/DDBJ whole genome shotgun (WGS) entry which is preliminary data.</text>
</comment>
<dbReference type="Pfam" id="PF08002">
    <property type="entry name" value="DUF1697"/>
    <property type="match status" value="1"/>
</dbReference>
<proteinExistence type="predicted"/>
<dbReference type="EMBL" id="JAHFVK010000003">
    <property type="protein sequence ID" value="MBT2135913.1"/>
    <property type="molecule type" value="Genomic_DNA"/>
</dbReference>
<organism evidence="1 2">
    <name type="scientific">Croceibacterium selenioxidans</name>
    <dbReference type="NCBI Taxonomy" id="2838833"/>
    <lineage>
        <taxon>Bacteria</taxon>
        <taxon>Pseudomonadati</taxon>
        <taxon>Pseudomonadota</taxon>
        <taxon>Alphaproteobacteria</taxon>
        <taxon>Sphingomonadales</taxon>
        <taxon>Erythrobacteraceae</taxon>
        <taxon>Croceibacterium</taxon>
    </lineage>
</organism>